<organism evidence="2 3">
    <name type="scientific">Mycolicibacterium fluoranthenivorans</name>
    <dbReference type="NCBI Taxonomy" id="258505"/>
    <lineage>
        <taxon>Bacteria</taxon>
        <taxon>Bacillati</taxon>
        <taxon>Actinomycetota</taxon>
        <taxon>Actinomycetes</taxon>
        <taxon>Mycobacteriales</taxon>
        <taxon>Mycobacteriaceae</taxon>
        <taxon>Mycolicibacterium</taxon>
    </lineage>
</organism>
<evidence type="ECO:0000313" key="2">
    <source>
        <dbReference type="EMBL" id="SCX20067.1"/>
    </source>
</evidence>
<gene>
    <name evidence="1" type="ORF">HZU40_19365</name>
    <name evidence="2" type="ORF">SAMN02799620_02815</name>
</gene>
<dbReference type="STRING" id="1502745.SAMN02799620_02815"/>
<dbReference type="Proteomes" id="UP000515498">
    <property type="component" value="Chromosome"/>
</dbReference>
<evidence type="ECO:0000313" key="3">
    <source>
        <dbReference type="Proteomes" id="UP000199707"/>
    </source>
</evidence>
<evidence type="ECO:0000313" key="1">
    <source>
        <dbReference type="EMBL" id="QNJ90430.1"/>
    </source>
</evidence>
<dbReference type="Proteomes" id="UP000199707">
    <property type="component" value="Unassembled WGS sequence"/>
</dbReference>
<dbReference type="AlphaFoldDB" id="A0A1G4WD73"/>
<dbReference type="RefSeq" id="WP_090357798.1">
    <property type="nucleotide sequence ID" value="NZ_CP059894.1"/>
</dbReference>
<dbReference type="EMBL" id="CP059894">
    <property type="protein sequence ID" value="QNJ90430.1"/>
    <property type="molecule type" value="Genomic_DNA"/>
</dbReference>
<reference evidence="3" key="2">
    <citation type="submission" date="2016-10" db="EMBL/GenBank/DDBJ databases">
        <authorList>
            <person name="Varghese N."/>
            <person name="Submissions S."/>
        </authorList>
    </citation>
    <scope>NUCLEOTIDE SEQUENCE [LARGE SCALE GENOMIC DNA]</scope>
    <source>
        <strain evidence="3">UNC267MFSha1.1M11</strain>
    </source>
</reference>
<protein>
    <submittedName>
        <fullName evidence="2">Uncharacterized protein</fullName>
    </submittedName>
</protein>
<name>A0A1G4WD73_9MYCO</name>
<evidence type="ECO:0000313" key="4">
    <source>
        <dbReference type="Proteomes" id="UP000515498"/>
    </source>
</evidence>
<reference evidence="2" key="1">
    <citation type="submission" date="2016-10" db="EMBL/GenBank/DDBJ databases">
        <authorList>
            <person name="de Groot N.N."/>
        </authorList>
    </citation>
    <scope>NUCLEOTIDE SEQUENCE [LARGE SCALE GENOMIC DNA]</scope>
    <source>
        <strain evidence="2">UNC267MFSha1.1M11</strain>
    </source>
</reference>
<accession>A0A1G4WD73</accession>
<sequence length="59" mass="6414">MTARVEHSDDTDLVEVLAQRVVVDDGAMGTRLQAAELNPDEIDDREAGADAKYVRLQSG</sequence>
<dbReference type="EMBL" id="FMUB01000005">
    <property type="protein sequence ID" value="SCX20067.1"/>
    <property type="molecule type" value="Genomic_DNA"/>
</dbReference>
<dbReference type="KEGG" id="mflu:HZU40_19365"/>
<proteinExistence type="predicted"/>
<reference evidence="1 4" key="3">
    <citation type="submission" date="2020-07" db="EMBL/GenBank/DDBJ databases">
        <title>Draft genome sequence of four isobutane-metabolizing strains capable of cometabolically degrading diverse ether contaminants.</title>
        <authorList>
            <person name="Chen W."/>
            <person name="Faulkner N."/>
            <person name="Smith C."/>
            <person name="Hyman M."/>
        </authorList>
    </citation>
    <scope>NUCLEOTIDE SEQUENCE [LARGE SCALE GENOMIC DNA]</scope>
    <source>
        <strain evidence="1 4">2A</strain>
    </source>
</reference>